<dbReference type="EMBL" id="PKPP01005671">
    <property type="protein sequence ID" value="PWA59259.1"/>
    <property type="molecule type" value="Genomic_DNA"/>
</dbReference>
<dbReference type="AlphaFoldDB" id="A0A2U1MDB5"/>
<dbReference type="GO" id="GO:0005509">
    <property type="term" value="F:calcium ion binding"/>
    <property type="evidence" value="ECO:0007669"/>
    <property type="project" value="InterPro"/>
</dbReference>
<keyword evidence="2" id="KW-0106">Calcium</keyword>
<evidence type="ECO:0000259" key="6">
    <source>
        <dbReference type="PROSITE" id="PS50222"/>
    </source>
</evidence>
<dbReference type="SMART" id="SM00054">
    <property type="entry name" value="EFh"/>
    <property type="match status" value="3"/>
</dbReference>
<dbReference type="PROSITE" id="PS00018">
    <property type="entry name" value="EF_HAND_1"/>
    <property type="match status" value="3"/>
</dbReference>
<feature type="transmembrane region" description="Helical" evidence="4">
    <location>
        <begin position="229"/>
        <end position="248"/>
    </location>
</feature>
<dbReference type="Gene3D" id="1.10.238.10">
    <property type="entry name" value="EF-hand"/>
    <property type="match status" value="1"/>
</dbReference>
<dbReference type="PANTHER" id="PTHR31503:SF85">
    <property type="entry name" value="CALCIUM-BINDING EF-HAND FAMILY PROTEIN"/>
    <property type="match status" value="1"/>
</dbReference>
<dbReference type="InterPro" id="IPR018247">
    <property type="entry name" value="EF_Hand_1_Ca_BS"/>
</dbReference>
<evidence type="ECO:0000313" key="8">
    <source>
        <dbReference type="Proteomes" id="UP000245207"/>
    </source>
</evidence>
<feature type="transmembrane region" description="Helical" evidence="4">
    <location>
        <begin position="118"/>
        <end position="137"/>
    </location>
</feature>
<dbReference type="GO" id="GO:0006874">
    <property type="term" value="P:intracellular calcium ion homeostasis"/>
    <property type="evidence" value="ECO:0007669"/>
    <property type="project" value="TreeGrafter"/>
</dbReference>
<feature type="transmembrane region" description="Helical" evidence="4">
    <location>
        <begin position="450"/>
        <end position="472"/>
    </location>
</feature>
<reference evidence="7 8" key="1">
    <citation type="journal article" date="2018" name="Mol. Plant">
        <title>The genome of Artemisia annua provides insight into the evolution of Asteraceae family and artemisinin biosynthesis.</title>
        <authorList>
            <person name="Shen Q."/>
            <person name="Zhang L."/>
            <person name="Liao Z."/>
            <person name="Wang S."/>
            <person name="Yan T."/>
            <person name="Shi P."/>
            <person name="Liu M."/>
            <person name="Fu X."/>
            <person name="Pan Q."/>
            <person name="Wang Y."/>
            <person name="Lv Z."/>
            <person name="Lu X."/>
            <person name="Zhang F."/>
            <person name="Jiang W."/>
            <person name="Ma Y."/>
            <person name="Chen M."/>
            <person name="Hao X."/>
            <person name="Li L."/>
            <person name="Tang Y."/>
            <person name="Lv G."/>
            <person name="Zhou Y."/>
            <person name="Sun X."/>
            <person name="Brodelius P.E."/>
            <person name="Rose J.K.C."/>
            <person name="Tang K."/>
        </authorList>
    </citation>
    <scope>NUCLEOTIDE SEQUENCE [LARGE SCALE GENOMIC DNA]</scope>
    <source>
        <strain evidence="8">cv. Huhao1</strain>
        <tissue evidence="7">Leaf</tissue>
    </source>
</reference>
<dbReference type="InterPro" id="IPR002048">
    <property type="entry name" value="EF_hand_dom"/>
</dbReference>
<evidence type="ECO:0000256" key="3">
    <source>
        <dbReference type="ARBA" id="ARBA00023065"/>
    </source>
</evidence>
<comment type="caution">
    <text evidence="7">The sequence shown here is derived from an EMBL/GenBank/DDBJ whole genome shotgun (WGS) entry which is preliminary data.</text>
</comment>
<dbReference type="Pfam" id="PF13202">
    <property type="entry name" value="EF-hand_5"/>
    <property type="match status" value="1"/>
</dbReference>
<feature type="signal peptide" evidence="5">
    <location>
        <begin position="1"/>
        <end position="22"/>
    </location>
</feature>
<feature type="chain" id="PRO_5015470003" description="EF-hand domain-containing protein" evidence="5">
    <location>
        <begin position="23"/>
        <end position="572"/>
    </location>
</feature>
<evidence type="ECO:0000256" key="2">
    <source>
        <dbReference type="ARBA" id="ARBA00022837"/>
    </source>
</evidence>
<dbReference type="SUPFAM" id="SSF47473">
    <property type="entry name" value="EF-hand"/>
    <property type="match status" value="1"/>
</dbReference>
<evidence type="ECO:0000256" key="5">
    <source>
        <dbReference type="SAM" id="SignalP"/>
    </source>
</evidence>
<evidence type="ECO:0000256" key="1">
    <source>
        <dbReference type="ARBA" id="ARBA00022449"/>
    </source>
</evidence>
<keyword evidence="4" id="KW-0812">Transmembrane</keyword>
<keyword evidence="1" id="KW-0050">Antiport</keyword>
<proteinExistence type="predicted"/>
<gene>
    <name evidence="7" type="ORF">CTI12_AA387210</name>
</gene>
<dbReference type="PROSITE" id="PS50222">
    <property type="entry name" value="EF_HAND_2"/>
    <property type="match status" value="2"/>
</dbReference>
<keyword evidence="5" id="KW-0732">Signal</keyword>
<dbReference type="Proteomes" id="UP000245207">
    <property type="component" value="Unassembled WGS sequence"/>
</dbReference>
<feature type="transmembrane region" description="Helical" evidence="4">
    <location>
        <begin position="519"/>
        <end position="539"/>
    </location>
</feature>
<feature type="transmembrane region" description="Helical" evidence="4">
    <location>
        <begin position="205"/>
        <end position="223"/>
    </location>
</feature>
<feature type="transmembrane region" description="Helical" evidence="4">
    <location>
        <begin position="420"/>
        <end position="438"/>
    </location>
</feature>
<dbReference type="OrthoDB" id="10577543at2759"/>
<feature type="domain" description="EF-hand" evidence="6">
    <location>
        <begin position="276"/>
        <end position="311"/>
    </location>
</feature>
<keyword evidence="3" id="KW-0406">Ion transport</keyword>
<feature type="transmembrane region" description="Helical" evidence="4">
    <location>
        <begin position="493"/>
        <end position="513"/>
    </location>
</feature>
<protein>
    <recommendedName>
        <fullName evidence="6">EF-hand domain-containing protein</fullName>
    </recommendedName>
</protein>
<accession>A0A2U1MDB5</accession>
<sequence length="572" mass="64258">MTMLRGLYFFLTMLMIISNVKGRWLEASDGVHDINDMNQKNDSFLRMSVSDSNPTTLYASEKRCHSIYGFLPCADTVPEGIFLILMYTYALMLGEECLKKGSAALLIHFRNTDIAGSVFRVLMALPRVVMVVVSGVLSTQSNAQNQVAFGFAMYAGSTVISLTGLWGVYVILNTEKPTKPSNPSSSKLSHFKDDGVKIDNDTRKMASIMLLSLIPFAVVLLLLVFSVRIIVLFALIVSVLSFCSYIGYQEEEFQQKFLLKLKGPKNESLYTNEGHPDTEVIKSIFKSRDGNEDGNLERSELENFIRETFDNEDEDISRGLFEHDVNKDGEMDNEELEKAIVELNITTQDPGAFAKSMIAALDTNKSGKLSKEEVKAGLDKWTEMANKPASGHHDLFTLFQSYVFETLGLVNDKEGFDWNMLYILLGAGTLYLFAGPFMQSVIQFSNALQIPFLFTSFVVAPFFMNARSMVIYAFSFSSKKSSSRSGSLKFFELYSGLVMNNLMGLTTLLFIVYAKDLTWSYTPEVVTIIAIGLIMGTFARSRKTYPLWTSVLSFFLYITTIVIFCVYAWNRP</sequence>
<dbReference type="PANTHER" id="PTHR31503">
    <property type="entry name" value="VACUOLAR CALCIUM ION TRANSPORTER"/>
    <property type="match status" value="1"/>
</dbReference>
<feature type="transmembrane region" description="Helical" evidence="4">
    <location>
        <begin position="149"/>
        <end position="172"/>
    </location>
</feature>
<evidence type="ECO:0000256" key="4">
    <source>
        <dbReference type="SAM" id="Phobius"/>
    </source>
</evidence>
<keyword evidence="4" id="KW-1133">Transmembrane helix</keyword>
<dbReference type="GO" id="GO:0015369">
    <property type="term" value="F:calcium:proton antiporter activity"/>
    <property type="evidence" value="ECO:0007669"/>
    <property type="project" value="TreeGrafter"/>
</dbReference>
<evidence type="ECO:0000313" key="7">
    <source>
        <dbReference type="EMBL" id="PWA59259.1"/>
    </source>
</evidence>
<keyword evidence="1" id="KW-0813">Transport</keyword>
<dbReference type="InterPro" id="IPR004713">
    <property type="entry name" value="CaH_exchang"/>
</dbReference>
<dbReference type="InterPro" id="IPR011992">
    <property type="entry name" value="EF-hand-dom_pair"/>
</dbReference>
<dbReference type="GO" id="GO:0016020">
    <property type="term" value="C:membrane"/>
    <property type="evidence" value="ECO:0007669"/>
    <property type="project" value="InterPro"/>
</dbReference>
<keyword evidence="8" id="KW-1185">Reference proteome</keyword>
<keyword evidence="4" id="KW-0472">Membrane</keyword>
<feature type="domain" description="EF-hand" evidence="6">
    <location>
        <begin position="349"/>
        <end position="384"/>
    </location>
</feature>
<feature type="transmembrane region" description="Helical" evidence="4">
    <location>
        <begin position="551"/>
        <end position="569"/>
    </location>
</feature>
<name>A0A2U1MDB5_ARTAN</name>
<organism evidence="7 8">
    <name type="scientific">Artemisia annua</name>
    <name type="common">Sweet wormwood</name>
    <dbReference type="NCBI Taxonomy" id="35608"/>
    <lineage>
        <taxon>Eukaryota</taxon>
        <taxon>Viridiplantae</taxon>
        <taxon>Streptophyta</taxon>
        <taxon>Embryophyta</taxon>
        <taxon>Tracheophyta</taxon>
        <taxon>Spermatophyta</taxon>
        <taxon>Magnoliopsida</taxon>
        <taxon>eudicotyledons</taxon>
        <taxon>Gunneridae</taxon>
        <taxon>Pentapetalae</taxon>
        <taxon>asterids</taxon>
        <taxon>campanulids</taxon>
        <taxon>Asterales</taxon>
        <taxon>Asteraceae</taxon>
        <taxon>Asteroideae</taxon>
        <taxon>Anthemideae</taxon>
        <taxon>Artemisiinae</taxon>
        <taxon>Artemisia</taxon>
    </lineage>
</organism>